<dbReference type="Pfam" id="PF13443">
    <property type="entry name" value="HTH_26"/>
    <property type="match status" value="1"/>
</dbReference>
<dbReference type="InterPro" id="IPR010982">
    <property type="entry name" value="Lambda_DNA-bd_dom_sf"/>
</dbReference>
<feature type="domain" description="HTH cro/C1-type" evidence="1">
    <location>
        <begin position="288"/>
        <end position="343"/>
    </location>
</feature>
<gene>
    <name evidence="2" type="ORF">DL346_17720</name>
</gene>
<dbReference type="OrthoDB" id="2561450at2"/>
<dbReference type="InterPro" id="IPR035965">
    <property type="entry name" value="PAS-like_dom_sf"/>
</dbReference>
<dbReference type="PROSITE" id="PS50943">
    <property type="entry name" value="HTH_CROC1"/>
    <property type="match status" value="1"/>
</dbReference>
<dbReference type="SMART" id="SM00530">
    <property type="entry name" value="HTH_XRE"/>
    <property type="match status" value="1"/>
</dbReference>
<dbReference type="Proteomes" id="UP000249260">
    <property type="component" value="Unassembled WGS sequence"/>
</dbReference>
<dbReference type="SUPFAM" id="SSF55785">
    <property type="entry name" value="PYP-like sensor domain (PAS domain)"/>
    <property type="match status" value="1"/>
</dbReference>
<sequence length="346" mass="39900">MFTAIMDKQQEQGCMNVEELFFYYTDAIMIIRQQQDKRTITRINRAFTNVSGFSSEQLVGRNLADLSSLYPCELWELIDRLCSSITDNQFTVNAERKLTVYENKPIYAELYVTRINQSEGMKYTVTLHDRTEYKWIERADKKSILSSAIFTSTGLMKSLRYYHAEPPFDRSRLSLLNRREMLAQEDYDRVRGFMLSLRDSQESGQITFALQILEHKFQTTILAKPFYHVDGCFKCYAVLVLSMIPMHGSKYKVAIEKKSLSDNTELIETSPEGIGNFSAQEADPAYKLRLLMLENNVSVTQLAERTQISLTTISNIRNGKIRKPQRLTAHLIATELGVSPEEIWGD</sequence>
<protein>
    <recommendedName>
        <fullName evidence="1">HTH cro/C1-type domain-containing protein</fullName>
    </recommendedName>
</protein>
<dbReference type="InterPro" id="IPR001387">
    <property type="entry name" value="Cro/C1-type_HTH"/>
</dbReference>
<reference evidence="2 3" key="1">
    <citation type="submission" date="2018-06" db="EMBL/GenBank/DDBJ databases">
        <title>Paenibacillus montanisoli sp. nov., isolated from mountain area soil.</title>
        <authorList>
            <person name="Wu M."/>
        </authorList>
    </citation>
    <scope>NUCLEOTIDE SEQUENCE [LARGE SCALE GENOMIC DNA]</scope>
    <source>
        <strain evidence="2 3">RA17</strain>
    </source>
</reference>
<dbReference type="Gene3D" id="1.10.260.40">
    <property type="entry name" value="lambda repressor-like DNA-binding domains"/>
    <property type="match status" value="1"/>
</dbReference>
<dbReference type="CDD" id="cd00130">
    <property type="entry name" value="PAS"/>
    <property type="match status" value="1"/>
</dbReference>
<keyword evidence="3" id="KW-1185">Reference proteome</keyword>
<proteinExistence type="predicted"/>
<dbReference type="GO" id="GO:0003677">
    <property type="term" value="F:DNA binding"/>
    <property type="evidence" value="ECO:0007669"/>
    <property type="project" value="InterPro"/>
</dbReference>
<evidence type="ECO:0000313" key="2">
    <source>
        <dbReference type="EMBL" id="RAP75214.1"/>
    </source>
</evidence>
<dbReference type="Pfam" id="PF13426">
    <property type="entry name" value="PAS_9"/>
    <property type="match status" value="1"/>
</dbReference>
<dbReference type="AlphaFoldDB" id="A0A328U5B3"/>
<dbReference type="Gene3D" id="3.30.450.20">
    <property type="entry name" value="PAS domain"/>
    <property type="match status" value="1"/>
</dbReference>
<evidence type="ECO:0000313" key="3">
    <source>
        <dbReference type="Proteomes" id="UP000249260"/>
    </source>
</evidence>
<comment type="caution">
    <text evidence="2">The sequence shown here is derived from an EMBL/GenBank/DDBJ whole genome shotgun (WGS) entry which is preliminary data.</text>
</comment>
<dbReference type="NCBIfam" id="TIGR00229">
    <property type="entry name" value="sensory_box"/>
    <property type="match status" value="1"/>
</dbReference>
<dbReference type="CDD" id="cd00093">
    <property type="entry name" value="HTH_XRE"/>
    <property type="match status" value="1"/>
</dbReference>
<dbReference type="SUPFAM" id="SSF47413">
    <property type="entry name" value="lambda repressor-like DNA-binding domains"/>
    <property type="match status" value="1"/>
</dbReference>
<accession>A0A328U5B3</accession>
<name>A0A328U5B3_9BACL</name>
<dbReference type="EMBL" id="QLUW01000003">
    <property type="protein sequence ID" value="RAP75214.1"/>
    <property type="molecule type" value="Genomic_DNA"/>
</dbReference>
<organism evidence="2 3">
    <name type="scientific">Paenibacillus montanisoli</name>
    <dbReference type="NCBI Taxonomy" id="2081970"/>
    <lineage>
        <taxon>Bacteria</taxon>
        <taxon>Bacillati</taxon>
        <taxon>Bacillota</taxon>
        <taxon>Bacilli</taxon>
        <taxon>Bacillales</taxon>
        <taxon>Paenibacillaceae</taxon>
        <taxon>Paenibacillus</taxon>
    </lineage>
</organism>
<dbReference type="InterPro" id="IPR000014">
    <property type="entry name" value="PAS"/>
</dbReference>
<evidence type="ECO:0000259" key="1">
    <source>
        <dbReference type="PROSITE" id="PS50943"/>
    </source>
</evidence>